<feature type="signal peptide" evidence="2">
    <location>
        <begin position="1"/>
        <end position="20"/>
    </location>
</feature>
<accession>A0ABS5BLP6</accession>
<keyword evidence="2" id="KW-0732">Signal</keyword>
<reference evidence="4 5" key="1">
    <citation type="submission" date="2021-04" db="EMBL/GenBank/DDBJ databases">
        <authorList>
            <person name="Ivanova A."/>
        </authorList>
    </citation>
    <scope>NUCLEOTIDE SEQUENCE [LARGE SCALE GENOMIC DNA]</scope>
    <source>
        <strain evidence="4 5">G18</strain>
    </source>
</reference>
<dbReference type="RefSeq" id="WP_210652371.1">
    <property type="nucleotide sequence ID" value="NZ_JAGKQQ010000001.1"/>
</dbReference>
<evidence type="ECO:0000256" key="2">
    <source>
        <dbReference type="SAM" id="SignalP"/>
    </source>
</evidence>
<dbReference type="Proteomes" id="UP000676565">
    <property type="component" value="Unassembled WGS sequence"/>
</dbReference>
<comment type="caution">
    <text evidence="4">The sequence shown here is derived from an EMBL/GenBank/DDBJ whole genome shotgun (WGS) entry which is preliminary data.</text>
</comment>
<comment type="similarity">
    <text evidence="1">Belongs to the bacterial secretin family.</text>
</comment>
<evidence type="ECO:0000259" key="3">
    <source>
        <dbReference type="Pfam" id="PF00263"/>
    </source>
</evidence>
<dbReference type="InterPro" id="IPR004846">
    <property type="entry name" value="T2SS/T3SS_dom"/>
</dbReference>
<keyword evidence="5" id="KW-1185">Reference proteome</keyword>
<evidence type="ECO:0000313" key="4">
    <source>
        <dbReference type="EMBL" id="MBP3954230.1"/>
    </source>
</evidence>
<organism evidence="4 5">
    <name type="scientific">Gemmata palustris</name>
    <dbReference type="NCBI Taxonomy" id="2822762"/>
    <lineage>
        <taxon>Bacteria</taxon>
        <taxon>Pseudomonadati</taxon>
        <taxon>Planctomycetota</taxon>
        <taxon>Planctomycetia</taxon>
        <taxon>Gemmatales</taxon>
        <taxon>Gemmataceae</taxon>
        <taxon>Gemmata</taxon>
    </lineage>
</organism>
<evidence type="ECO:0000313" key="5">
    <source>
        <dbReference type="Proteomes" id="UP000676565"/>
    </source>
</evidence>
<feature type="domain" description="Type II/III secretion system secretin-like" evidence="3">
    <location>
        <begin position="81"/>
        <end position="270"/>
    </location>
</feature>
<evidence type="ECO:0000256" key="1">
    <source>
        <dbReference type="RuleBase" id="RU004003"/>
    </source>
</evidence>
<feature type="chain" id="PRO_5046739037" description="Type II/III secretion system secretin-like domain-containing protein" evidence="2">
    <location>
        <begin position="21"/>
        <end position="273"/>
    </location>
</feature>
<proteinExistence type="inferred from homology"/>
<dbReference type="Pfam" id="PF00263">
    <property type="entry name" value="Secretin"/>
    <property type="match status" value="1"/>
</dbReference>
<gene>
    <name evidence="4" type="ORF">J8F10_02830</name>
</gene>
<name>A0ABS5BLP6_9BACT</name>
<dbReference type="EMBL" id="JAGKQQ010000001">
    <property type="protein sequence ID" value="MBP3954230.1"/>
    <property type="molecule type" value="Genomic_DNA"/>
</dbReference>
<protein>
    <recommendedName>
        <fullName evidence="3">Type II/III secretion system secretin-like domain-containing protein</fullName>
    </recommendedName>
</protein>
<sequence>MSSRFPAFLVVLVLAAVSSAEPPAREYRVTTPPAPDTETQIACQVRVLTVRDDLFERLGLDFKPTDSLSDAQLRSLLEAAQGDRLSNVSQTPKVTTFDGQEAVVRATQQQLFVTGVEVTLVKGKTVLVPKNTPIETGTTLTLCGRASADRKTVTMRVGYKDARVEGPVELIPVTTQITPVFEGGSQGKPIPFTQYLQAPKVETLTVEKRDLTVPSGGHVIVAGPTRTQEDRYEFGPPVLSKIPYINRMYKNVGVTRTTVRTYLIVSPLVLHVP</sequence>